<comment type="caution">
    <text evidence="1">The sequence shown here is derived from an EMBL/GenBank/DDBJ whole genome shotgun (WGS) entry which is preliminary data.</text>
</comment>
<dbReference type="EMBL" id="PUJV01000016">
    <property type="protein sequence ID" value="NHB97485.1"/>
    <property type="molecule type" value="Genomic_DNA"/>
</dbReference>
<gene>
    <name evidence="1" type="ORF">C5470_14240</name>
</gene>
<evidence type="ECO:0000313" key="1">
    <source>
        <dbReference type="EMBL" id="NHB97485.1"/>
    </source>
</evidence>
<organism evidence="1 2">
    <name type="scientific">Photorhabdus stackebrandtii</name>
    <dbReference type="NCBI Taxonomy" id="1123042"/>
    <lineage>
        <taxon>Bacteria</taxon>
        <taxon>Pseudomonadati</taxon>
        <taxon>Pseudomonadota</taxon>
        <taxon>Gammaproteobacteria</taxon>
        <taxon>Enterobacterales</taxon>
        <taxon>Morganellaceae</taxon>
        <taxon>Photorhabdus</taxon>
    </lineage>
</organism>
<keyword evidence="2" id="KW-1185">Reference proteome</keyword>
<accession>A0A7X5QNA5</accession>
<dbReference type="Proteomes" id="UP000547931">
    <property type="component" value="Unassembled WGS sequence"/>
</dbReference>
<dbReference type="RefSeq" id="WP_166290116.1">
    <property type="nucleotide sequence ID" value="NZ_CAWPIE010000016.1"/>
</dbReference>
<name>A0A7X5QNA5_9GAMM</name>
<dbReference type="AlphaFoldDB" id="A0A7X5QNA5"/>
<evidence type="ECO:0000313" key="2">
    <source>
        <dbReference type="Proteomes" id="UP000547931"/>
    </source>
</evidence>
<protein>
    <submittedName>
        <fullName evidence="1">Uncharacterized protein</fullName>
    </submittedName>
</protein>
<sequence>MTQATSRSKLQLPPGVSVKRQGNAYVIFRNGYEEIGDVVVCGTPLGDTQLQPYVEEVTAAIHFSDFLG</sequence>
<proteinExistence type="predicted"/>
<reference evidence="1 2" key="1">
    <citation type="submission" date="2018-02" db="EMBL/GenBank/DDBJ databases">
        <authorList>
            <person name="Machado R.A."/>
        </authorList>
    </citation>
    <scope>NUCLEOTIDE SEQUENCE [LARGE SCALE GENOMIC DNA]</scope>
    <source>
        <strain evidence="1 2">DSM 23271</strain>
    </source>
</reference>